<dbReference type="AlphaFoldDB" id="A0A8J2PTB8"/>
<comment type="caution">
    <text evidence="2">The sequence shown here is derived from an EMBL/GenBank/DDBJ whole genome shotgun (WGS) entry which is preliminary data.</text>
</comment>
<dbReference type="Proteomes" id="UP000708208">
    <property type="component" value="Unassembled WGS sequence"/>
</dbReference>
<dbReference type="PANTHER" id="PTHR47791">
    <property type="entry name" value="MEIOTICALLY UP-REGULATED GENE 191 PROTEIN"/>
    <property type="match status" value="1"/>
</dbReference>
<accession>A0A8J2PTB8</accession>
<dbReference type="Pfam" id="PF03663">
    <property type="entry name" value="Glyco_hydro_76"/>
    <property type="match status" value="1"/>
</dbReference>
<name>A0A8J2PTB8_9HEXA</name>
<dbReference type="EMBL" id="CAJVCH010570912">
    <property type="protein sequence ID" value="CAG7836175.1"/>
    <property type="molecule type" value="Genomic_DNA"/>
</dbReference>
<protein>
    <submittedName>
        <fullName evidence="2">Uncharacterized protein</fullName>
    </submittedName>
</protein>
<dbReference type="OrthoDB" id="9984024at2759"/>
<evidence type="ECO:0000256" key="1">
    <source>
        <dbReference type="SAM" id="SignalP"/>
    </source>
</evidence>
<feature type="chain" id="PRO_5035213102" evidence="1">
    <location>
        <begin position="23"/>
        <end position="473"/>
    </location>
</feature>
<keyword evidence="3" id="KW-1185">Reference proteome</keyword>
<gene>
    <name evidence="2" type="ORF">AFUS01_LOCUS45446</name>
</gene>
<reference evidence="2" key="1">
    <citation type="submission" date="2021-06" db="EMBL/GenBank/DDBJ databases">
        <authorList>
            <person name="Hodson N. C."/>
            <person name="Mongue J. A."/>
            <person name="Jaron S. K."/>
        </authorList>
    </citation>
    <scope>NUCLEOTIDE SEQUENCE</scope>
</reference>
<evidence type="ECO:0000313" key="3">
    <source>
        <dbReference type="Proteomes" id="UP000708208"/>
    </source>
</evidence>
<dbReference type="PANTHER" id="PTHR47791:SF3">
    <property type="entry name" value="MEIOTICALLY UP-REGULATED GENE 191 PROTEIN"/>
    <property type="match status" value="1"/>
</dbReference>
<proteinExistence type="predicted"/>
<sequence>MATGAFLFVLVSMFLVSIPVNSKEVCQAFCDGEDSGRATLVRNATKETFSGRILTLSISESLDMAFASLERAEVNDQVWLDRSFDSGKNWEDDSKLGLKTVPAGQSQATTDLFNVDDTAVISGIGAVRACARVGTDTVCSTWARSEFMSETPIKAAVTTLMQFYKEDGLWQTVGWWNAANCFTAMLDYFRLSKDNFYIRVVEDSYVKNLEGWWGNFTSDALDDVAWWALAWVDAYDLTGNKTYLDMAILDAEHIVAYRDDICGDGIWWNIYRKYKNAITNELYIKLAAQLHNRLPGDTKYLNEAVELFDWFVGSGMINQENLINDGLTDACLSNNDTTWTYNQGVILGAAVELAQATQDNKYLTKAREIADAVIGSSKLSPAGILREPCEDWTQLCDGDQSSFKGIFLRNLAELNRVLPNKPYQTYLENQVRSNYENNRNSMNQHGLHFAGPFDYPDANRQHSVVDAYVATLP</sequence>
<keyword evidence="1" id="KW-0732">Signal</keyword>
<dbReference type="InterPro" id="IPR005198">
    <property type="entry name" value="Glyco_hydro_76"/>
</dbReference>
<feature type="signal peptide" evidence="1">
    <location>
        <begin position="1"/>
        <end position="22"/>
    </location>
</feature>
<evidence type="ECO:0000313" key="2">
    <source>
        <dbReference type="EMBL" id="CAG7836175.1"/>
    </source>
</evidence>
<dbReference type="InterPro" id="IPR053169">
    <property type="entry name" value="MUG_Protein"/>
</dbReference>
<organism evidence="2 3">
    <name type="scientific">Allacma fusca</name>
    <dbReference type="NCBI Taxonomy" id="39272"/>
    <lineage>
        <taxon>Eukaryota</taxon>
        <taxon>Metazoa</taxon>
        <taxon>Ecdysozoa</taxon>
        <taxon>Arthropoda</taxon>
        <taxon>Hexapoda</taxon>
        <taxon>Collembola</taxon>
        <taxon>Symphypleona</taxon>
        <taxon>Sminthuridae</taxon>
        <taxon>Allacma</taxon>
    </lineage>
</organism>